<dbReference type="RefSeq" id="WP_354445952.1">
    <property type="nucleotide sequence ID" value="NZ_JBEPSH010000007.1"/>
</dbReference>
<dbReference type="Gene3D" id="2.40.10.10">
    <property type="entry name" value="Trypsin-like serine proteases"/>
    <property type="match status" value="2"/>
</dbReference>
<dbReference type="Proteomes" id="UP001549320">
    <property type="component" value="Unassembled WGS sequence"/>
</dbReference>
<evidence type="ECO:0000313" key="5">
    <source>
        <dbReference type="Proteomes" id="UP001549320"/>
    </source>
</evidence>
<dbReference type="InterPro" id="IPR009003">
    <property type="entry name" value="Peptidase_S1_PA"/>
</dbReference>
<dbReference type="PANTHER" id="PTHR36234">
    <property type="entry name" value="LYSYL ENDOPEPTIDASE"/>
    <property type="match status" value="1"/>
</dbReference>
<feature type="domain" description="Peptidase S1" evidence="3">
    <location>
        <begin position="242"/>
        <end position="484"/>
    </location>
</feature>
<dbReference type="PROSITE" id="PS51257">
    <property type="entry name" value="PROKAR_LIPOPROTEIN"/>
    <property type="match status" value="1"/>
</dbReference>
<evidence type="ECO:0000256" key="1">
    <source>
        <dbReference type="SAM" id="MobiDB-lite"/>
    </source>
</evidence>
<comment type="caution">
    <text evidence="4">The sequence shown here is derived from an EMBL/GenBank/DDBJ whole genome shotgun (WGS) entry which is preliminary data.</text>
</comment>
<feature type="region of interest" description="Disordered" evidence="1">
    <location>
        <begin position="25"/>
        <end position="49"/>
    </location>
</feature>
<keyword evidence="2" id="KW-0732">Signal</keyword>
<organism evidence="4 5">
    <name type="scientific">Ottowia thiooxydans</name>
    <dbReference type="NCBI Taxonomy" id="219182"/>
    <lineage>
        <taxon>Bacteria</taxon>
        <taxon>Pseudomonadati</taxon>
        <taxon>Pseudomonadota</taxon>
        <taxon>Betaproteobacteria</taxon>
        <taxon>Burkholderiales</taxon>
        <taxon>Comamonadaceae</taxon>
        <taxon>Ottowia</taxon>
    </lineage>
</organism>
<dbReference type="PANTHER" id="PTHR36234:SF5">
    <property type="entry name" value="LYSYL ENDOPEPTIDASE"/>
    <property type="match status" value="1"/>
</dbReference>
<protein>
    <submittedName>
        <fullName evidence="4">Lysyl endopeptidase</fullName>
        <ecNumber evidence="4">3.4.21.50</ecNumber>
    </submittedName>
</protein>
<keyword evidence="5" id="KW-1185">Reference proteome</keyword>
<proteinExistence type="predicted"/>
<dbReference type="InterPro" id="IPR001254">
    <property type="entry name" value="Trypsin_dom"/>
</dbReference>
<gene>
    <name evidence="4" type="ORF">ABIE13_003701</name>
</gene>
<evidence type="ECO:0000313" key="4">
    <source>
        <dbReference type="EMBL" id="MET4578585.1"/>
    </source>
</evidence>
<feature type="signal peptide" evidence="2">
    <location>
        <begin position="1"/>
        <end position="24"/>
    </location>
</feature>
<dbReference type="PROSITE" id="PS50240">
    <property type="entry name" value="TRYPSIN_DOM"/>
    <property type="match status" value="1"/>
</dbReference>
<dbReference type="EC" id="3.4.21.50" evidence="4"/>
<sequence length="484" mass="50239">MIFHSTRVLGLAVLPLALTLAACGGDSTPVPTPKSDRIEPYDPGASKAANESALSPSAVAPSAYVVKLGPLAASVGSKAMGKQSMGTALQIGQSRSVADTASVTATSALLQWQPTTRGTQVSALSFVAEGARGVRLGVFIEALPEGSVLRFYGKRAADVVEVSAQQLQDTARRNVEAGVPDAEARTYWSPDFGGSETSLEIEIPSAANSQNVRIAVPRLSHFTSSPSEAQEKLSSSTGSVRKVGESESCNVNATCVPDYLDQSRSVARMVYVKGGNSFLCTGTLLNDAKSSGTPYFLTADHCISDQAVASTLNTDWFYRAAACESSEVNPATKRLTGGATLLYSTSATDVALLRLNDAPPAGIVYAGSYFGAAPSAGTAAAALHHPGGDLQKFSLGTVLGNASCVGNADCTSAQSGSFLELGWKQGITEQGSSGSAAFVQLDGQRYVVGQLFGGQSSCQAPNAPDYYGRFDVSYRSALQKWLNP</sequence>
<dbReference type="EMBL" id="JBEPSH010000007">
    <property type="protein sequence ID" value="MET4578585.1"/>
    <property type="molecule type" value="Genomic_DNA"/>
</dbReference>
<accession>A0ABV2QC57</accession>
<dbReference type="Pfam" id="PF00089">
    <property type="entry name" value="Trypsin"/>
    <property type="match status" value="1"/>
</dbReference>
<feature type="chain" id="PRO_5047222596" evidence="2">
    <location>
        <begin position="25"/>
        <end position="484"/>
    </location>
</feature>
<evidence type="ECO:0000259" key="3">
    <source>
        <dbReference type="PROSITE" id="PS50240"/>
    </source>
</evidence>
<dbReference type="InterPro" id="IPR043504">
    <property type="entry name" value="Peptidase_S1_PA_chymotrypsin"/>
</dbReference>
<dbReference type="SUPFAM" id="SSF50494">
    <property type="entry name" value="Trypsin-like serine proteases"/>
    <property type="match status" value="1"/>
</dbReference>
<reference evidence="4 5" key="1">
    <citation type="submission" date="2024-06" db="EMBL/GenBank/DDBJ databases">
        <title>Sorghum-associated microbial communities from plants grown in Nebraska, USA.</title>
        <authorList>
            <person name="Schachtman D."/>
        </authorList>
    </citation>
    <scope>NUCLEOTIDE SEQUENCE [LARGE SCALE GENOMIC DNA]</scope>
    <source>
        <strain evidence="4 5">2709</strain>
    </source>
</reference>
<name>A0ABV2QC57_9BURK</name>
<keyword evidence="4" id="KW-0378">Hydrolase</keyword>
<dbReference type="GO" id="GO:0016787">
    <property type="term" value="F:hydrolase activity"/>
    <property type="evidence" value="ECO:0007669"/>
    <property type="project" value="UniProtKB-KW"/>
</dbReference>
<evidence type="ECO:0000256" key="2">
    <source>
        <dbReference type="SAM" id="SignalP"/>
    </source>
</evidence>